<evidence type="ECO:0000313" key="1">
    <source>
        <dbReference type="EMBL" id="NME43216.1"/>
    </source>
</evidence>
<dbReference type="EMBL" id="JABAFP010000077">
    <property type="protein sequence ID" value="NME43216.1"/>
    <property type="molecule type" value="Genomic_DNA"/>
</dbReference>
<sequence>MENYSNINLLKFKVSENGYEFDSEIIAALGNAKSELAEVVTELNDNLDKIQKLTPACDKTDYVLATSCGVLCGILDVFGVSEPKKTPLGKVTDRWFEKCTIAFARLSGWKGQADEGYSAAISYLEKKYQIPYDQRGAGDAASKIFDLNPRNHHFKSLAHNPTLLGLFFSIIDQFSNTSHFVTNGQVIALQEASNTFQLQGYDIPSKLFAGFVNWLGHLFSDVSGASNSKTRGMGIPSTFWSWTNSVVVIKNELNLNITEFDNLINQVALEIYLQGYDARFQLTQAIPVVINELLVRFIYSTRRILSYFKETIGKQRSFSSLWSACEPFSNATVKRMLTVAHGTFCLVDIGDALVAVTRGNVIKTVLRLNVIGVGRFMVSLSGEAKRKSNSYLLNEQQATLKRQESLLQSYILGLKELAEIYDDKSLLDFTEELKNSKLYVQAFEKSVQLARKRAVPKNEILKNKTEIDNYFLGR</sequence>
<reference evidence="1 2" key="1">
    <citation type="submission" date="2020-04" db="EMBL/GenBank/DDBJ databases">
        <authorList>
            <person name="Hitch T.C.A."/>
            <person name="Wylensek D."/>
            <person name="Clavel T."/>
        </authorList>
    </citation>
    <scope>NUCLEOTIDE SEQUENCE [LARGE SCALE GENOMIC DNA]</scope>
    <source>
        <strain evidence="1 2">WCA-389-WT-5H1</strain>
    </source>
</reference>
<dbReference type="AlphaFoldDB" id="A0A848CFD3"/>
<comment type="caution">
    <text evidence="1">The sequence shown here is derived from an EMBL/GenBank/DDBJ whole genome shotgun (WGS) entry which is preliminary data.</text>
</comment>
<name>A0A848CFD3_9LACO</name>
<organism evidence="1 2">
    <name type="scientific">Ligilactobacillus agilis</name>
    <dbReference type="NCBI Taxonomy" id="1601"/>
    <lineage>
        <taxon>Bacteria</taxon>
        <taxon>Bacillati</taxon>
        <taxon>Bacillota</taxon>
        <taxon>Bacilli</taxon>
        <taxon>Lactobacillales</taxon>
        <taxon>Lactobacillaceae</taxon>
        <taxon>Ligilactobacillus</taxon>
    </lineage>
</organism>
<gene>
    <name evidence="1" type="ORF">HF863_10685</name>
</gene>
<evidence type="ECO:0000313" key="2">
    <source>
        <dbReference type="Proteomes" id="UP000563853"/>
    </source>
</evidence>
<dbReference type="Proteomes" id="UP000563853">
    <property type="component" value="Unassembled WGS sequence"/>
</dbReference>
<dbReference type="RefSeq" id="WP_170092218.1">
    <property type="nucleotide sequence ID" value="NZ_JABAFP010000077.1"/>
</dbReference>
<protein>
    <submittedName>
        <fullName evidence="1">Uncharacterized protein</fullName>
    </submittedName>
</protein>
<accession>A0A848CFD3</accession>
<proteinExistence type="predicted"/>